<dbReference type="Proteomes" id="UP001526426">
    <property type="component" value="Unassembled WGS sequence"/>
</dbReference>
<protein>
    <submittedName>
        <fullName evidence="2">DUF148 domain-containing protein</fullName>
    </submittedName>
</protein>
<keyword evidence="1" id="KW-1133">Transmembrane helix</keyword>
<feature type="transmembrane region" description="Helical" evidence="1">
    <location>
        <begin position="296"/>
        <end position="318"/>
    </location>
</feature>
<dbReference type="PANTHER" id="PTHR47380">
    <property type="entry name" value="OS02G0533000 PROTEIN"/>
    <property type="match status" value="1"/>
</dbReference>
<keyword evidence="1" id="KW-0812">Transmembrane</keyword>
<reference evidence="2 3" key="1">
    <citation type="submission" date="2021-08" db="EMBL/GenBank/DDBJ databases">
        <title>Draft genome sequence of Spirulina subsalsa with high tolerance to salinity and hype-accumulation of phycocyanin.</title>
        <authorList>
            <person name="Pei H."/>
            <person name="Jiang L."/>
        </authorList>
    </citation>
    <scope>NUCLEOTIDE SEQUENCE [LARGE SCALE GENOMIC DNA]</scope>
    <source>
        <strain evidence="2 3">FACHB-351</strain>
    </source>
</reference>
<proteinExistence type="predicted"/>
<organism evidence="2 3">
    <name type="scientific">Spirulina subsalsa FACHB-351</name>
    <dbReference type="NCBI Taxonomy" id="234711"/>
    <lineage>
        <taxon>Bacteria</taxon>
        <taxon>Bacillati</taxon>
        <taxon>Cyanobacteriota</taxon>
        <taxon>Cyanophyceae</taxon>
        <taxon>Spirulinales</taxon>
        <taxon>Spirulinaceae</taxon>
        <taxon>Spirulina</taxon>
    </lineage>
</organism>
<feature type="transmembrane region" description="Helical" evidence="1">
    <location>
        <begin position="338"/>
        <end position="358"/>
    </location>
</feature>
<feature type="transmembrane region" description="Helical" evidence="1">
    <location>
        <begin position="81"/>
        <end position="111"/>
    </location>
</feature>
<dbReference type="InterPro" id="IPR044200">
    <property type="entry name" value="At5g03900-like"/>
</dbReference>
<dbReference type="PANTHER" id="PTHR47380:SF4">
    <property type="entry name" value="OS02G0533000 PROTEIN"/>
    <property type="match status" value="1"/>
</dbReference>
<sequence>MKTVEQLGYRVTVGDVAAKAGLNVNLAQQGLLVLASDAGANLQVSESGEIAYVFPKNFRAILRNKDWKLRWQETLSKIWQFLFYLIRISFGILLIISIVLIVTAIIVILIALNSKENGGSRNSRSSSYGGLRFIFVPRFWYVSDVFWLLNPRANYSTGQQKRYRQRQLARSSQQQEMGFLESVFSFLFGEGDPNYDLEERRWQQIGAVIQRNKGAVIAEQITPYFEGLDRVVLEDESYMLPVLARFNGYPEVSEEGELIYYFPELQVTAKKSNISKPDKYLQEKPWRFSSATREQLNLAGGLGFVNILGGLVLMFLLYENPALVAEIGFLAWINSISWLLLGYGALFLLIPVVRYFWIQRKNQVINQRNNERSQYFKILKNANQKIKQKLVQARQFASQHILSEQDLAYTTETDLLDQNLQQVDKIDEEWRRRLEGES</sequence>
<gene>
    <name evidence="2" type="ORF">K4A83_02570</name>
</gene>
<accession>A0ABT3L0X5</accession>
<evidence type="ECO:0000313" key="2">
    <source>
        <dbReference type="EMBL" id="MCW6035158.1"/>
    </source>
</evidence>
<keyword evidence="3" id="KW-1185">Reference proteome</keyword>
<name>A0ABT3L0X5_9CYAN</name>
<comment type="caution">
    <text evidence="2">The sequence shown here is derived from an EMBL/GenBank/DDBJ whole genome shotgun (WGS) entry which is preliminary data.</text>
</comment>
<evidence type="ECO:0000256" key="1">
    <source>
        <dbReference type="SAM" id="Phobius"/>
    </source>
</evidence>
<evidence type="ECO:0000313" key="3">
    <source>
        <dbReference type="Proteomes" id="UP001526426"/>
    </source>
</evidence>
<dbReference type="EMBL" id="JAIHOM010000008">
    <property type="protein sequence ID" value="MCW6035158.1"/>
    <property type="molecule type" value="Genomic_DNA"/>
</dbReference>
<keyword evidence="1" id="KW-0472">Membrane</keyword>